<gene>
    <name evidence="2" type="ORF">OFLC_LOCUS14439</name>
</gene>
<reference evidence="2 3" key="2">
    <citation type="submission" date="2018-11" db="EMBL/GenBank/DDBJ databases">
        <authorList>
            <consortium name="Pathogen Informatics"/>
        </authorList>
    </citation>
    <scope>NUCLEOTIDE SEQUENCE [LARGE SCALE GENOMIC DNA]</scope>
</reference>
<dbReference type="WBParaSite" id="OFLC_0001444701-mRNA-1">
    <property type="protein sequence ID" value="OFLC_0001444701-mRNA-1"/>
    <property type="gene ID" value="OFLC_0001444701"/>
</dbReference>
<reference evidence="4" key="1">
    <citation type="submission" date="2016-06" db="UniProtKB">
        <authorList>
            <consortium name="WormBaseParasite"/>
        </authorList>
    </citation>
    <scope>IDENTIFICATION</scope>
</reference>
<feature type="compositionally biased region" description="Basic and acidic residues" evidence="1">
    <location>
        <begin position="1"/>
        <end position="10"/>
    </location>
</feature>
<keyword evidence="3" id="KW-1185">Reference proteome</keyword>
<dbReference type="Proteomes" id="UP000267606">
    <property type="component" value="Unassembled WGS sequence"/>
</dbReference>
<dbReference type="AlphaFoldDB" id="A0A183I3X7"/>
<protein>
    <submittedName>
        <fullName evidence="4">FHA domain-containing protein</fullName>
    </submittedName>
</protein>
<evidence type="ECO:0000313" key="2">
    <source>
        <dbReference type="EMBL" id="VDP17050.1"/>
    </source>
</evidence>
<proteinExistence type="predicted"/>
<organism evidence="4">
    <name type="scientific">Onchocerca flexuosa</name>
    <dbReference type="NCBI Taxonomy" id="387005"/>
    <lineage>
        <taxon>Eukaryota</taxon>
        <taxon>Metazoa</taxon>
        <taxon>Ecdysozoa</taxon>
        <taxon>Nematoda</taxon>
        <taxon>Chromadorea</taxon>
        <taxon>Rhabditida</taxon>
        <taxon>Spirurina</taxon>
        <taxon>Spiruromorpha</taxon>
        <taxon>Filarioidea</taxon>
        <taxon>Onchocercidae</taxon>
        <taxon>Onchocerca</taxon>
    </lineage>
</organism>
<evidence type="ECO:0000313" key="3">
    <source>
        <dbReference type="Proteomes" id="UP000267606"/>
    </source>
</evidence>
<sequence length="191" mass="20785">MIQLDRDLDSPKQSGFEVSPRPPTPPKALDDEDVKPTTIDLGQTGGRSFSIGDHPSSILKHSAQGVRFNFKNIDARQETTFSPAIPHKSGRTEIFLSFPTACSGQCCYINGVVLDCSAAFQLLHQQNIIILHKILASIHSNLRAVARAACDSSSCSNSDSDSDSDNEKDSHKRTYPIHSSYALSIMSHNSA</sequence>
<dbReference type="STRING" id="387005.A0A183I3X7"/>
<name>A0A183I3X7_9BILA</name>
<accession>A0A183I3X7</accession>
<evidence type="ECO:0000256" key="1">
    <source>
        <dbReference type="SAM" id="MobiDB-lite"/>
    </source>
</evidence>
<evidence type="ECO:0000313" key="4">
    <source>
        <dbReference type="WBParaSite" id="OFLC_0001444701-mRNA-1"/>
    </source>
</evidence>
<dbReference type="EMBL" id="UZAJ01040856">
    <property type="protein sequence ID" value="VDP17050.1"/>
    <property type="molecule type" value="Genomic_DNA"/>
</dbReference>
<feature type="region of interest" description="Disordered" evidence="1">
    <location>
        <begin position="152"/>
        <end position="175"/>
    </location>
</feature>
<feature type="region of interest" description="Disordered" evidence="1">
    <location>
        <begin position="1"/>
        <end position="46"/>
    </location>
</feature>